<dbReference type="GeneID" id="18795821"/>
<keyword evidence="4 7" id="KW-0812">Transmembrane</keyword>
<dbReference type="InterPro" id="IPR000109">
    <property type="entry name" value="POT_fam"/>
</dbReference>
<dbReference type="eggNOG" id="KOG1237">
    <property type="taxonomic scope" value="Eukaryota"/>
</dbReference>
<dbReference type="EMBL" id="JH687398">
    <property type="protein sequence ID" value="EIM80418.1"/>
    <property type="molecule type" value="Genomic_DNA"/>
</dbReference>
<protein>
    <submittedName>
        <fullName evidence="8">PTR2-domain-containing protein</fullName>
    </submittedName>
</protein>
<dbReference type="KEGG" id="shs:STEHIDRAFT_115863"/>
<evidence type="ECO:0000313" key="9">
    <source>
        <dbReference type="Proteomes" id="UP000053927"/>
    </source>
</evidence>
<feature type="transmembrane region" description="Helical" evidence="7">
    <location>
        <begin position="232"/>
        <end position="257"/>
    </location>
</feature>
<evidence type="ECO:0000256" key="3">
    <source>
        <dbReference type="ARBA" id="ARBA00022448"/>
    </source>
</evidence>
<dbReference type="Gene3D" id="1.20.1250.20">
    <property type="entry name" value="MFS general substrate transporter like domains"/>
    <property type="match status" value="1"/>
</dbReference>
<sequence>MLFISTVSSDDNHSSCATATPTIATDFETGGPDVKNVLGPDDHLNEKHSQLSGGEIDVVNAVTVDALTYGDEDGRLPTEEERATLRLVAGGPDMAQSASDWPDFRSLRKIPWAAYIICLVEFAERASYYGCSGVFTNFIQRPLPAGGNGAGAPPAGTQETAGALGLGLIAATGIVKTFQFLAYALPILGGILADTKWGRFKTICIGTAIGAVAHIIMTISAIPSVIGAGHAIAPFIISVLVLALATGLIKPCIAPIIGDQSPVKVQSIMTLKTGEKVIVDPGTTIQSMLMIYYWAVNVGAFMQVATSYAEKRIGFWLAYLVPGIVYIIMPIALVIVYKRLIKLPPQGSVVLDTINVIRTIISRAGVSGLVKGGENWDTARPSNIAAAGGLPNKPAGWVKWDDDFVDEIKRTIKACRLFLFIPIFAMADGGLDTITNNQGASMTTNGAPNDLLGNFNSLTIIVAVPILNFGVYPWLRKMGINFSPIKRIVLGFVIATLGMVVGAILQWQVYETSPCGFFATECTVGTGVSPIAIWTQIPLYSLPALAEILINVTSYEIAYTRAPQRMKGLVFAIVLSMNALSSALTLIVSPSFVDPKLIWPFVGIGAANLLSAVCIWIFFRKMDDDEASAGLIGKDRVIEGIVGPDHEKK</sequence>
<dbReference type="PANTHER" id="PTHR11654">
    <property type="entry name" value="OLIGOPEPTIDE TRANSPORTER-RELATED"/>
    <property type="match status" value="1"/>
</dbReference>
<dbReference type="GO" id="GO:0071916">
    <property type="term" value="F:dipeptide transmembrane transporter activity"/>
    <property type="evidence" value="ECO:0007669"/>
    <property type="project" value="UniProtKB-ARBA"/>
</dbReference>
<evidence type="ECO:0000256" key="5">
    <source>
        <dbReference type="ARBA" id="ARBA00022989"/>
    </source>
</evidence>
<feature type="transmembrane region" description="Helical" evidence="7">
    <location>
        <begin position="316"/>
        <end position="337"/>
    </location>
</feature>
<keyword evidence="9" id="KW-1185">Reference proteome</keyword>
<feature type="transmembrane region" description="Helical" evidence="7">
    <location>
        <begin position="163"/>
        <end position="191"/>
    </location>
</feature>
<comment type="similarity">
    <text evidence="2">Belongs to the major facilitator superfamily. Proton-dependent oligopeptide transporter (POT/PTR) (TC 2.A.17) family.</text>
</comment>
<accession>R7RZZ3</accession>
<feature type="transmembrane region" description="Helical" evidence="7">
    <location>
        <begin position="417"/>
        <end position="435"/>
    </location>
</feature>
<feature type="transmembrane region" description="Helical" evidence="7">
    <location>
        <begin position="598"/>
        <end position="619"/>
    </location>
</feature>
<evidence type="ECO:0000313" key="8">
    <source>
        <dbReference type="EMBL" id="EIM80418.1"/>
    </source>
</evidence>
<keyword evidence="6 7" id="KW-0472">Membrane</keyword>
<organism evidence="8 9">
    <name type="scientific">Stereum hirsutum (strain FP-91666)</name>
    <name type="common">White-rot fungus</name>
    <dbReference type="NCBI Taxonomy" id="721885"/>
    <lineage>
        <taxon>Eukaryota</taxon>
        <taxon>Fungi</taxon>
        <taxon>Dikarya</taxon>
        <taxon>Basidiomycota</taxon>
        <taxon>Agaricomycotina</taxon>
        <taxon>Agaricomycetes</taxon>
        <taxon>Russulales</taxon>
        <taxon>Stereaceae</taxon>
        <taxon>Stereum</taxon>
    </lineage>
</organism>
<evidence type="ECO:0000256" key="4">
    <source>
        <dbReference type="ARBA" id="ARBA00022692"/>
    </source>
</evidence>
<evidence type="ECO:0000256" key="7">
    <source>
        <dbReference type="SAM" id="Phobius"/>
    </source>
</evidence>
<feature type="transmembrane region" description="Helical" evidence="7">
    <location>
        <begin position="455"/>
        <end position="475"/>
    </location>
</feature>
<proteinExistence type="inferred from homology"/>
<dbReference type="InterPro" id="IPR036259">
    <property type="entry name" value="MFS_trans_sf"/>
</dbReference>
<feature type="transmembrane region" description="Helical" evidence="7">
    <location>
        <begin position="203"/>
        <end position="226"/>
    </location>
</feature>
<dbReference type="SUPFAM" id="SSF103473">
    <property type="entry name" value="MFS general substrate transporter"/>
    <property type="match status" value="1"/>
</dbReference>
<dbReference type="Proteomes" id="UP000053927">
    <property type="component" value="Unassembled WGS sequence"/>
</dbReference>
<dbReference type="AlphaFoldDB" id="R7RZZ3"/>
<evidence type="ECO:0000256" key="1">
    <source>
        <dbReference type="ARBA" id="ARBA00004141"/>
    </source>
</evidence>
<reference evidence="9" key="1">
    <citation type="journal article" date="2012" name="Science">
        <title>The Paleozoic origin of enzymatic lignin decomposition reconstructed from 31 fungal genomes.</title>
        <authorList>
            <person name="Floudas D."/>
            <person name="Binder M."/>
            <person name="Riley R."/>
            <person name="Barry K."/>
            <person name="Blanchette R.A."/>
            <person name="Henrissat B."/>
            <person name="Martinez A.T."/>
            <person name="Otillar R."/>
            <person name="Spatafora J.W."/>
            <person name="Yadav J.S."/>
            <person name="Aerts A."/>
            <person name="Benoit I."/>
            <person name="Boyd A."/>
            <person name="Carlson A."/>
            <person name="Copeland A."/>
            <person name="Coutinho P.M."/>
            <person name="de Vries R.P."/>
            <person name="Ferreira P."/>
            <person name="Findley K."/>
            <person name="Foster B."/>
            <person name="Gaskell J."/>
            <person name="Glotzer D."/>
            <person name="Gorecki P."/>
            <person name="Heitman J."/>
            <person name="Hesse C."/>
            <person name="Hori C."/>
            <person name="Igarashi K."/>
            <person name="Jurgens J.A."/>
            <person name="Kallen N."/>
            <person name="Kersten P."/>
            <person name="Kohler A."/>
            <person name="Kuees U."/>
            <person name="Kumar T.K.A."/>
            <person name="Kuo A."/>
            <person name="LaButti K."/>
            <person name="Larrondo L.F."/>
            <person name="Lindquist E."/>
            <person name="Ling A."/>
            <person name="Lombard V."/>
            <person name="Lucas S."/>
            <person name="Lundell T."/>
            <person name="Martin R."/>
            <person name="McLaughlin D.J."/>
            <person name="Morgenstern I."/>
            <person name="Morin E."/>
            <person name="Murat C."/>
            <person name="Nagy L.G."/>
            <person name="Nolan M."/>
            <person name="Ohm R.A."/>
            <person name="Patyshakuliyeva A."/>
            <person name="Rokas A."/>
            <person name="Ruiz-Duenas F.J."/>
            <person name="Sabat G."/>
            <person name="Salamov A."/>
            <person name="Samejima M."/>
            <person name="Schmutz J."/>
            <person name="Slot J.C."/>
            <person name="St John F."/>
            <person name="Stenlid J."/>
            <person name="Sun H."/>
            <person name="Sun S."/>
            <person name="Syed K."/>
            <person name="Tsang A."/>
            <person name="Wiebenga A."/>
            <person name="Young D."/>
            <person name="Pisabarro A."/>
            <person name="Eastwood D.C."/>
            <person name="Martin F."/>
            <person name="Cullen D."/>
            <person name="Grigoriev I.V."/>
            <person name="Hibbett D.S."/>
        </authorList>
    </citation>
    <scope>NUCLEOTIDE SEQUENCE [LARGE SCALE GENOMIC DNA]</scope>
    <source>
        <strain evidence="9">FP-91666</strain>
    </source>
</reference>
<feature type="transmembrane region" description="Helical" evidence="7">
    <location>
        <begin position="487"/>
        <end position="507"/>
    </location>
</feature>
<dbReference type="GO" id="GO:0005886">
    <property type="term" value="C:plasma membrane"/>
    <property type="evidence" value="ECO:0007669"/>
    <property type="project" value="UniProtKB-ARBA"/>
</dbReference>
<dbReference type="Pfam" id="PF00854">
    <property type="entry name" value="PTR2"/>
    <property type="match status" value="1"/>
</dbReference>
<feature type="transmembrane region" description="Helical" evidence="7">
    <location>
        <begin position="277"/>
        <end position="296"/>
    </location>
</feature>
<feature type="transmembrane region" description="Helical" evidence="7">
    <location>
        <begin position="569"/>
        <end position="592"/>
    </location>
</feature>
<name>R7RZZ3_STEHR</name>
<keyword evidence="5 7" id="KW-1133">Transmembrane helix</keyword>
<comment type="subcellular location">
    <subcellularLocation>
        <location evidence="1">Membrane</location>
        <topology evidence="1">Multi-pass membrane protein</topology>
    </subcellularLocation>
</comment>
<evidence type="ECO:0000256" key="2">
    <source>
        <dbReference type="ARBA" id="ARBA00005982"/>
    </source>
</evidence>
<evidence type="ECO:0000256" key="6">
    <source>
        <dbReference type="ARBA" id="ARBA00023136"/>
    </source>
</evidence>
<gene>
    <name evidence="8" type="ORF">STEHIDRAFT_115863</name>
</gene>
<dbReference type="OrthoDB" id="8904098at2759"/>
<dbReference type="RefSeq" id="XP_007310546.1">
    <property type="nucleotide sequence ID" value="XM_007310484.1"/>
</dbReference>
<feature type="transmembrane region" description="Helical" evidence="7">
    <location>
        <begin position="537"/>
        <end position="557"/>
    </location>
</feature>
<dbReference type="OMA" id="EKDIGYW"/>
<keyword evidence="3" id="KW-0813">Transport</keyword>
<dbReference type="FunFam" id="1.20.1250.20:FF:000085">
    <property type="entry name" value="MFS peptide transporter Ptr2"/>
    <property type="match status" value="1"/>
</dbReference>